<name>A0A699HWW9_TANCI</name>
<accession>A0A699HWW9</accession>
<proteinExistence type="predicted"/>
<sequence length="364" mass="42354">MVAKFKIEKLNENNFSLWKLKMKAILTKDKCLAAIDERPGKVMYDSKWDEMDINAITNLHLALENEVLSSIEEKKTTKDIWEHLARLYEARSLHNKIFLKRKLYALRMMKSTLVTEHVNNLNTLLSKLTSLSCKIEPQECAEILLQSLHDSYDQVIINLTSNVCVDYLVFDDVATVILEEENRHNSMEDNIIVKMHDGTVRTIWGVRHVEGLKKNLLSLGQSDDLGCKDPTTYKVVVSRDVFFMKDKTQDNKEGDSTTGETTSIPMKKEFQSNDSFKVVPQHEQCKKKLKPFIRTKRKNWCHYQEVGNPLETNGCIRSRETVMIRWRGIVPEWWLKDMLRKKESTLMKFFPRGSNDNCWDGSSN</sequence>
<dbReference type="EMBL" id="BKCJ010228148">
    <property type="protein sequence ID" value="GEY97609.1"/>
    <property type="molecule type" value="Genomic_DNA"/>
</dbReference>
<comment type="caution">
    <text evidence="1">The sequence shown here is derived from an EMBL/GenBank/DDBJ whole genome shotgun (WGS) entry which is preliminary data.</text>
</comment>
<protein>
    <submittedName>
        <fullName evidence="1">Gag-Pol polyprotein</fullName>
    </submittedName>
</protein>
<reference evidence="1" key="1">
    <citation type="journal article" date="2019" name="Sci. Rep.">
        <title>Draft genome of Tanacetum cinerariifolium, the natural source of mosquito coil.</title>
        <authorList>
            <person name="Yamashiro T."/>
            <person name="Shiraishi A."/>
            <person name="Satake H."/>
            <person name="Nakayama K."/>
        </authorList>
    </citation>
    <scope>NUCLEOTIDE SEQUENCE</scope>
</reference>
<gene>
    <name evidence="1" type="ORF">Tci_469583</name>
</gene>
<dbReference type="AlphaFoldDB" id="A0A699HWW9"/>
<organism evidence="1">
    <name type="scientific">Tanacetum cinerariifolium</name>
    <name type="common">Dalmatian daisy</name>
    <name type="synonym">Chrysanthemum cinerariifolium</name>
    <dbReference type="NCBI Taxonomy" id="118510"/>
    <lineage>
        <taxon>Eukaryota</taxon>
        <taxon>Viridiplantae</taxon>
        <taxon>Streptophyta</taxon>
        <taxon>Embryophyta</taxon>
        <taxon>Tracheophyta</taxon>
        <taxon>Spermatophyta</taxon>
        <taxon>Magnoliopsida</taxon>
        <taxon>eudicotyledons</taxon>
        <taxon>Gunneridae</taxon>
        <taxon>Pentapetalae</taxon>
        <taxon>asterids</taxon>
        <taxon>campanulids</taxon>
        <taxon>Asterales</taxon>
        <taxon>Asteraceae</taxon>
        <taxon>Asteroideae</taxon>
        <taxon>Anthemideae</taxon>
        <taxon>Anthemidinae</taxon>
        <taxon>Tanacetum</taxon>
    </lineage>
</organism>
<dbReference type="Pfam" id="PF14223">
    <property type="entry name" value="Retrotran_gag_2"/>
    <property type="match status" value="1"/>
</dbReference>
<evidence type="ECO:0000313" key="1">
    <source>
        <dbReference type="EMBL" id="GEY97609.1"/>
    </source>
</evidence>